<protein>
    <submittedName>
        <fullName evidence="2">Uncharacterized protein</fullName>
    </submittedName>
</protein>
<dbReference type="EMBL" id="JARBHB010000003">
    <property type="protein sequence ID" value="KAJ8887879.1"/>
    <property type="molecule type" value="Genomic_DNA"/>
</dbReference>
<name>A0ABQ9HU21_9NEOP</name>
<organism evidence="2 3">
    <name type="scientific">Dryococelus australis</name>
    <dbReference type="NCBI Taxonomy" id="614101"/>
    <lineage>
        <taxon>Eukaryota</taxon>
        <taxon>Metazoa</taxon>
        <taxon>Ecdysozoa</taxon>
        <taxon>Arthropoda</taxon>
        <taxon>Hexapoda</taxon>
        <taxon>Insecta</taxon>
        <taxon>Pterygota</taxon>
        <taxon>Neoptera</taxon>
        <taxon>Polyneoptera</taxon>
        <taxon>Phasmatodea</taxon>
        <taxon>Verophasmatodea</taxon>
        <taxon>Anareolatae</taxon>
        <taxon>Phasmatidae</taxon>
        <taxon>Eurycanthinae</taxon>
        <taxon>Dryococelus</taxon>
    </lineage>
</organism>
<feature type="region of interest" description="Disordered" evidence="1">
    <location>
        <begin position="1"/>
        <end position="48"/>
    </location>
</feature>
<comment type="caution">
    <text evidence="2">The sequence shown here is derived from an EMBL/GenBank/DDBJ whole genome shotgun (WGS) entry which is preliminary data.</text>
</comment>
<evidence type="ECO:0000256" key="1">
    <source>
        <dbReference type="SAM" id="MobiDB-lite"/>
    </source>
</evidence>
<sequence>MEHRRNKKGGETGYLQENPPTSGILMRNSGSDTPGIELGSPSKGKNVGLNISSTAMSLETDQGVEKSWNREGIGRFPNERTIHAIVWGDFGETWNTEMRKAGPGIEPGSSRTQAIQNCGGRGSVVVRLLASHQGELASIPRGLVAPGFSHLGIVPLVSWFSRGSPVTLALAFWYCSIFTSLYTHLLSIRSTPGEFTRGFSHAGEYDGSGRVFRGNSLFHPPVSPSVLVIRFTSPYSDDDYQRADSPLVARHWVSDYISPPPRDHLCSSDKCVVETIAII</sequence>
<evidence type="ECO:0000313" key="2">
    <source>
        <dbReference type="EMBL" id="KAJ8887879.1"/>
    </source>
</evidence>
<accession>A0ABQ9HU21</accession>
<reference evidence="2 3" key="1">
    <citation type="submission" date="2023-02" db="EMBL/GenBank/DDBJ databases">
        <title>LHISI_Scaffold_Assembly.</title>
        <authorList>
            <person name="Stuart O.P."/>
            <person name="Cleave R."/>
            <person name="Magrath M.J.L."/>
            <person name="Mikheyev A.S."/>
        </authorList>
    </citation>
    <scope>NUCLEOTIDE SEQUENCE [LARGE SCALE GENOMIC DNA]</scope>
    <source>
        <strain evidence="2">Daus_M_001</strain>
        <tissue evidence="2">Leg muscle</tissue>
    </source>
</reference>
<gene>
    <name evidence="2" type="ORF">PR048_007363</name>
</gene>
<dbReference type="Proteomes" id="UP001159363">
    <property type="component" value="Chromosome 3"/>
</dbReference>
<evidence type="ECO:0000313" key="3">
    <source>
        <dbReference type="Proteomes" id="UP001159363"/>
    </source>
</evidence>
<proteinExistence type="predicted"/>
<keyword evidence="3" id="KW-1185">Reference proteome</keyword>